<dbReference type="AlphaFoldDB" id="A0A4Q1D384"/>
<keyword evidence="1" id="KW-0472">Membrane</keyword>
<name>A0A4Q1D384_9BACT</name>
<keyword evidence="1" id="KW-1133">Transmembrane helix</keyword>
<evidence type="ECO:0000256" key="1">
    <source>
        <dbReference type="SAM" id="Phobius"/>
    </source>
</evidence>
<evidence type="ECO:0000313" key="2">
    <source>
        <dbReference type="EMBL" id="RXK81759.1"/>
    </source>
</evidence>
<dbReference type="Proteomes" id="UP000290545">
    <property type="component" value="Unassembled WGS sequence"/>
</dbReference>
<gene>
    <name evidence="2" type="ORF">ESB13_18375</name>
</gene>
<dbReference type="RefSeq" id="WP_129005156.1">
    <property type="nucleotide sequence ID" value="NZ_SDHZ01000003.1"/>
</dbReference>
<reference evidence="2 3" key="1">
    <citation type="submission" date="2019-01" db="EMBL/GenBank/DDBJ databases">
        <title>Filimonas sp. strain TTM-71.</title>
        <authorList>
            <person name="Chen W.-M."/>
        </authorList>
    </citation>
    <scope>NUCLEOTIDE SEQUENCE [LARGE SCALE GENOMIC DNA]</scope>
    <source>
        <strain evidence="2 3">TTM-71</strain>
    </source>
</reference>
<feature type="transmembrane region" description="Helical" evidence="1">
    <location>
        <begin position="45"/>
        <end position="68"/>
    </location>
</feature>
<comment type="caution">
    <text evidence="2">The sequence shown here is derived from an EMBL/GenBank/DDBJ whole genome shotgun (WGS) entry which is preliminary data.</text>
</comment>
<keyword evidence="1" id="KW-0812">Transmembrane</keyword>
<organism evidence="2 3">
    <name type="scientific">Filimonas effusa</name>
    <dbReference type="NCBI Taxonomy" id="2508721"/>
    <lineage>
        <taxon>Bacteria</taxon>
        <taxon>Pseudomonadati</taxon>
        <taxon>Bacteroidota</taxon>
        <taxon>Chitinophagia</taxon>
        <taxon>Chitinophagales</taxon>
        <taxon>Chitinophagaceae</taxon>
        <taxon>Filimonas</taxon>
    </lineage>
</organism>
<keyword evidence="3" id="KW-1185">Reference proteome</keyword>
<sequence>MKMMHNRAFPVALPFGATGSRKRRPEAPEEIVYEEQTTAQSYRIFILKFCAVMIAAKLLLVMAVLTWADREVEKRVAERLQQQQNNLNYYGQK</sequence>
<dbReference type="EMBL" id="SDHZ01000003">
    <property type="protein sequence ID" value="RXK81759.1"/>
    <property type="molecule type" value="Genomic_DNA"/>
</dbReference>
<protein>
    <submittedName>
        <fullName evidence="2">Uncharacterized protein</fullName>
    </submittedName>
</protein>
<accession>A0A4Q1D384</accession>
<evidence type="ECO:0000313" key="3">
    <source>
        <dbReference type="Proteomes" id="UP000290545"/>
    </source>
</evidence>
<proteinExistence type="predicted"/>